<dbReference type="InterPro" id="IPR047218">
    <property type="entry name" value="YocR/YhdH-like"/>
</dbReference>
<keyword evidence="2 6" id="KW-0813">Transport</keyword>
<accession>A0A4U8TLI8</accession>
<dbReference type="PANTHER" id="PTHR42948:SF1">
    <property type="entry name" value="TRANSPORTER"/>
    <property type="match status" value="1"/>
</dbReference>
<name>A0A4U8TLI8_9HELI</name>
<feature type="transmembrane region" description="Helical" evidence="7">
    <location>
        <begin position="188"/>
        <end position="206"/>
    </location>
</feature>
<proteinExistence type="inferred from homology"/>
<evidence type="ECO:0000256" key="7">
    <source>
        <dbReference type="SAM" id="Phobius"/>
    </source>
</evidence>
<dbReference type="PANTHER" id="PTHR42948">
    <property type="entry name" value="TRANSPORTER"/>
    <property type="match status" value="1"/>
</dbReference>
<dbReference type="PROSITE" id="PS50267">
    <property type="entry name" value="NA_NEUROTRAN_SYMP_3"/>
    <property type="match status" value="1"/>
</dbReference>
<dbReference type="GO" id="GO:0015293">
    <property type="term" value="F:symporter activity"/>
    <property type="evidence" value="ECO:0007669"/>
    <property type="project" value="UniProtKB-KW"/>
</dbReference>
<dbReference type="InterPro" id="IPR037272">
    <property type="entry name" value="SNS_sf"/>
</dbReference>
<dbReference type="CDD" id="cd10336">
    <property type="entry name" value="SLC6sbd_Tyt1-Like"/>
    <property type="match status" value="1"/>
</dbReference>
<protein>
    <recommendedName>
        <fullName evidence="6">Transporter</fullName>
    </recommendedName>
</protein>
<comment type="similarity">
    <text evidence="6">Belongs to the sodium:neurotransmitter symporter (SNF) (TC 2.A.22) family.</text>
</comment>
<feature type="transmembrane region" description="Helical" evidence="7">
    <location>
        <begin position="36"/>
        <end position="56"/>
    </location>
</feature>
<dbReference type="SUPFAM" id="SSF161070">
    <property type="entry name" value="SNF-like"/>
    <property type="match status" value="1"/>
</dbReference>
<keyword evidence="4 7" id="KW-1133">Transmembrane helix</keyword>
<evidence type="ECO:0000256" key="2">
    <source>
        <dbReference type="ARBA" id="ARBA00022448"/>
    </source>
</evidence>
<feature type="transmembrane region" description="Helical" evidence="7">
    <location>
        <begin position="430"/>
        <end position="456"/>
    </location>
</feature>
<evidence type="ECO:0000256" key="3">
    <source>
        <dbReference type="ARBA" id="ARBA00022692"/>
    </source>
</evidence>
<reference evidence="8 9" key="1">
    <citation type="journal article" date="2014" name="Genome Announc.">
        <title>Draft genome sequences of eight enterohepatic helicobacter species isolated from both laboratory and wild rodents.</title>
        <authorList>
            <person name="Sheh A."/>
            <person name="Shen Z."/>
            <person name="Fox J.G."/>
        </authorList>
    </citation>
    <scope>NUCLEOTIDE SEQUENCE [LARGE SCALE GENOMIC DNA]</scope>
    <source>
        <strain evidence="8 9">MIT 01-6451</strain>
    </source>
</reference>
<dbReference type="GO" id="GO:0016020">
    <property type="term" value="C:membrane"/>
    <property type="evidence" value="ECO:0007669"/>
    <property type="project" value="UniProtKB-SubCell"/>
</dbReference>
<evidence type="ECO:0000313" key="9">
    <source>
        <dbReference type="Proteomes" id="UP000029707"/>
    </source>
</evidence>
<comment type="caution">
    <text evidence="8">The sequence shown here is derived from an EMBL/GenBank/DDBJ whole genome shotgun (WGS) entry which is preliminary data.</text>
</comment>
<dbReference type="PROSITE" id="PS00610">
    <property type="entry name" value="NA_NEUROTRAN_SYMP_1"/>
    <property type="match status" value="1"/>
</dbReference>
<evidence type="ECO:0000256" key="6">
    <source>
        <dbReference type="RuleBase" id="RU003732"/>
    </source>
</evidence>
<evidence type="ECO:0000313" key="8">
    <source>
        <dbReference type="EMBL" id="TLE01277.1"/>
    </source>
</evidence>
<feature type="transmembrane region" description="Helical" evidence="7">
    <location>
        <begin position="309"/>
        <end position="337"/>
    </location>
</feature>
<keyword evidence="3 6" id="KW-0812">Transmembrane</keyword>
<feature type="transmembrane region" description="Helical" evidence="7">
    <location>
        <begin position="103"/>
        <end position="132"/>
    </location>
</feature>
<dbReference type="InterPro" id="IPR000175">
    <property type="entry name" value="Na/ntran_symport"/>
</dbReference>
<dbReference type="Proteomes" id="UP000029707">
    <property type="component" value="Unassembled WGS sequence"/>
</dbReference>
<feature type="transmembrane region" description="Helical" evidence="7">
    <location>
        <begin position="157"/>
        <end position="176"/>
    </location>
</feature>
<dbReference type="AlphaFoldDB" id="A0A4U8TLI8"/>
<dbReference type="STRING" id="425400.LS65_05730"/>
<dbReference type="Pfam" id="PF00209">
    <property type="entry name" value="SNF"/>
    <property type="match status" value="2"/>
</dbReference>
<evidence type="ECO:0000256" key="5">
    <source>
        <dbReference type="ARBA" id="ARBA00023136"/>
    </source>
</evidence>
<dbReference type="NCBIfam" id="NF037979">
    <property type="entry name" value="Na_transp"/>
    <property type="match status" value="1"/>
</dbReference>
<feature type="transmembrane region" description="Helical" evidence="7">
    <location>
        <begin position="397"/>
        <end position="418"/>
    </location>
</feature>
<dbReference type="EMBL" id="JRMQ02000008">
    <property type="protein sequence ID" value="TLE01277.1"/>
    <property type="molecule type" value="Genomic_DNA"/>
</dbReference>
<keyword evidence="6" id="KW-0769">Symport</keyword>
<evidence type="ECO:0000256" key="4">
    <source>
        <dbReference type="ARBA" id="ARBA00022989"/>
    </source>
</evidence>
<keyword evidence="9" id="KW-1185">Reference proteome</keyword>
<comment type="subcellular location">
    <subcellularLocation>
        <location evidence="1">Membrane</location>
        <topology evidence="1">Multi-pass membrane protein</topology>
    </subcellularLocation>
</comment>
<gene>
    <name evidence="8" type="ORF">LS65_006605</name>
</gene>
<feature type="transmembrane region" description="Helical" evidence="7">
    <location>
        <begin position="226"/>
        <end position="254"/>
    </location>
</feature>
<dbReference type="PRINTS" id="PR00176">
    <property type="entry name" value="NANEUSMPORT"/>
</dbReference>
<feature type="transmembrane region" description="Helical" evidence="7">
    <location>
        <begin position="7"/>
        <end position="24"/>
    </location>
</feature>
<evidence type="ECO:0000256" key="1">
    <source>
        <dbReference type="ARBA" id="ARBA00004141"/>
    </source>
</evidence>
<dbReference type="RefSeq" id="WP_034362274.1">
    <property type="nucleotide sequence ID" value="NZ_CAJUDB010000028.1"/>
</dbReference>
<organism evidence="8 9">
    <name type="scientific">Helicobacter japonicus</name>
    <dbReference type="NCBI Taxonomy" id="425400"/>
    <lineage>
        <taxon>Bacteria</taxon>
        <taxon>Pseudomonadati</taxon>
        <taxon>Campylobacterota</taxon>
        <taxon>Epsilonproteobacteria</taxon>
        <taxon>Campylobacterales</taxon>
        <taxon>Helicobacteraceae</taxon>
        <taxon>Helicobacter</taxon>
    </lineage>
</organism>
<feature type="transmembrane region" description="Helical" evidence="7">
    <location>
        <begin position="266"/>
        <end position="289"/>
    </location>
</feature>
<keyword evidence="5 7" id="KW-0472">Membrane</keyword>
<dbReference type="OrthoDB" id="9762833at2"/>
<feature type="transmembrane region" description="Helical" evidence="7">
    <location>
        <begin position="358"/>
        <end position="377"/>
    </location>
</feature>
<sequence>MNNFSRIGFIMATLGSSIGLGHIWRFPYMTGENGGGAFVIFYLILAVSIGVSMLIAEMLLGNIARSNPLDNYIILDKLNTLPPTPQENHNKVNPLDKSVKKPLMWLGLNAIAGPLILSFYAVVMGWILYYLLFVSFHLPSNIEQSQVLFDAIRTQSLMWQTLCFFGIIAFSAFIVARGIKKGIERLNLILMPLLFIIFIGLLIYAITLDEFAQSWHFMFHFEPSHITLHTLLESLAQVFFSLSLGVGTIAVYAANAKKGENLLKSALWVVLSGIVVSLIAGLMIFTFIYHFQGQPSQGVGLLLISLPLAFHSLGSVGHIISAFFFIAVLFAGLTSTISMLEPIVSVLRDKLNYSQAKASYLLSAAVFALGFLVILWNNTEFAMPSIYGKSLFDVLDFLTASCLMPLGMLCVLLFLGWYIKKSHLRAWTPFLSHTLFVVWLWILRIIAPSIIIVILISQIF</sequence>